<dbReference type="RefSeq" id="WP_165864165.1">
    <property type="nucleotide sequence ID" value="NZ_AP025739.1"/>
</dbReference>
<evidence type="ECO:0000313" key="1">
    <source>
        <dbReference type="EMBL" id="BDI30301.1"/>
    </source>
</evidence>
<dbReference type="AlphaFoldDB" id="A0A402CV46"/>
<keyword evidence="2" id="KW-1185">Reference proteome</keyword>
<dbReference type="EMBL" id="AP025739">
    <property type="protein sequence ID" value="BDI30301.1"/>
    <property type="molecule type" value="Genomic_DNA"/>
</dbReference>
<sequence>MLGMYVTQKGPGDFHSWKRPGPFSFHWLRAAVYAACEGVGRFPEVWDRHHQFALRC</sequence>
<dbReference type="KEGG" id="ccot:CCAX7_23520"/>
<proteinExistence type="predicted"/>
<dbReference type="Proteomes" id="UP000287394">
    <property type="component" value="Chromosome"/>
</dbReference>
<protein>
    <submittedName>
        <fullName evidence="1">Uncharacterized protein</fullName>
    </submittedName>
</protein>
<evidence type="ECO:0000313" key="2">
    <source>
        <dbReference type="Proteomes" id="UP000287394"/>
    </source>
</evidence>
<gene>
    <name evidence="1" type="ORF">CCAX7_23520</name>
</gene>
<accession>A0A402CV46</accession>
<organism evidence="1 2">
    <name type="scientific">Capsulimonas corticalis</name>
    <dbReference type="NCBI Taxonomy" id="2219043"/>
    <lineage>
        <taxon>Bacteria</taxon>
        <taxon>Bacillati</taxon>
        <taxon>Armatimonadota</taxon>
        <taxon>Armatimonadia</taxon>
        <taxon>Capsulimonadales</taxon>
        <taxon>Capsulimonadaceae</taxon>
        <taxon>Capsulimonas</taxon>
    </lineage>
</organism>
<name>A0A402CV46_9BACT</name>
<reference evidence="1 2" key="1">
    <citation type="journal article" date="2019" name="Int. J. Syst. Evol. Microbiol.">
        <title>Capsulimonas corticalis gen. nov., sp. nov., an aerobic capsulated bacterium, of a novel bacterial order, Capsulimonadales ord. nov., of the class Armatimonadia of the phylum Armatimonadetes.</title>
        <authorList>
            <person name="Li J."/>
            <person name="Kudo C."/>
            <person name="Tonouchi A."/>
        </authorList>
    </citation>
    <scope>NUCLEOTIDE SEQUENCE [LARGE SCALE GENOMIC DNA]</scope>
    <source>
        <strain evidence="1 2">AX-7</strain>
    </source>
</reference>